<keyword evidence="1 2" id="KW-0732">Signal</keyword>
<comment type="caution">
    <text evidence="4">The sequence shown here is derived from an EMBL/GenBank/DDBJ whole genome shotgun (WGS) entry which is preliminary data.</text>
</comment>
<evidence type="ECO:0000256" key="1">
    <source>
        <dbReference type="ARBA" id="ARBA00022729"/>
    </source>
</evidence>
<protein>
    <submittedName>
        <fullName evidence="4">Glutamyl endopeptidase-like protein</fullName>
    </submittedName>
</protein>
<dbReference type="GO" id="GO:0006508">
    <property type="term" value="P:proteolysis"/>
    <property type="evidence" value="ECO:0007669"/>
    <property type="project" value="InterPro"/>
</dbReference>
<evidence type="ECO:0000256" key="2">
    <source>
        <dbReference type="SAM" id="SignalP"/>
    </source>
</evidence>
<reference evidence="4" key="1">
    <citation type="journal article" date="2021" name="J Fungi (Basel)">
        <title>Genomic and Metabolomic Analyses of the Marine Fungus Emericellopsis cladophorae: Insights into Saltwater Adaptability Mechanisms and Its Biosynthetic Potential.</title>
        <authorList>
            <person name="Goncalves M.F.M."/>
            <person name="Hilario S."/>
            <person name="Van de Peer Y."/>
            <person name="Esteves A.C."/>
            <person name="Alves A."/>
        </authorList>
    </citation>
    <scope>NUCLEOTIDE SEQUENCE</scope>
    <source>
        <strain evidence="4">MUM 19.33</strain>
    </source>
</reference>
<dbReference type="GeneID" id="75833343"/>
<name>A0A9Q0BI61_9HYPO</name>
<gene>
    <name evidence="4" type="ORF">J7T54_006866</name>
</gene>
<dbReference type="Gene3D" id="2.40.10.10">
    <property type="entry name" value="Trypsin-like serine proteases"/>
    <property type="match status" value="2"/>
</dbReference>
<dbReference type="GO" id="GO:0004252">
    <property type="term" value="F:serine-type endopeptidase activity"/>
    <property type="evidence" value="ECO:0007669"/>
    <property type="project" value="InterPro"/>
</dbReference>
<dbReference type="InterPro" id="IPR009003">
    <property type="entry name" value="Peptidase_S1_PA"/>
</dbReference>
<reference evidence="4" key="2">
    <citation type="submission" date="2022-07" db="EMBL/GenBank/DDBJ databases">
        <authorList>
            <person name="Goncalves M.F.M."/>
            <person name="Hilario S."/>
            <person name="Van De Peer Y."/>
            <person name="Esteves A.C."/>
            <person name="Alves A."/>
        </authorList>
    </citation>
    <scope>NUCLEOTIDE SEQUENCE</scope>
    <source>
        <strain evidence="4">MUM 19.33</strain>
    </source>
</reference>
<dbReference type="AlphaFoldDB" id="A0A9Q0BI61"/>
<keyword evidence="5" id="KW-1185">Reference proteome</keyword>
<dbReference type="InterPro" id="IPR050966">
    <property type="entry name" value="Glutamyl_endopeptidase"/>
</dbReference>
<organism evidence="4 5">
    <name type="scientific">Emericellopsis cladophorae</name>
    <dbReference type="NCBI Taxonomy" id="2686198"/>
    <lineage>
        <taxon>Eukaryota</taxon>
        <taxon>Fungi</taxon>
        <taxon>Dikarya</taxon>
        <taxon>Ascomycota</taxon>
        <taxon>Pezizomycotina</taxon>
        <taxon>Sordariomycetes</taxon>
        <taxon>Hypocreomycetidae</taxon>
        <taxon>Hypocreales</taxon>
        <taxon>Bionectriaceae</taxon>
        <taxon>Emericellopsis</taxon>
    </lineage>
</organism>
<dbReference type="OrthoDB" id="10037376at2759"/>
<dbReference type="Pfam" id="PF00089">
    <property type="entry name" value="Trypsin"/>
    <property type="match status" value="1"/>
</dbReference>
<dbReference type="PANTHER" id="PTHR15462:SF8">
    <property type="entry name" value="SERINE PROTEASE"/>
    <property type="match status" value="1"/>
</dbReference>
<dbReference type="InterPro" id="IPR001254">
    <property type="entry name" value="Trypsin_dom"/>
</dbReference>
<dbReference type="PANTHER" id="PTHR15462">
    <property type="entry name" value="SERINE PROTEASE"/>
    <property type="match status" value="1"/>
</dbReference>
<dbReference type="Proteomes" id="UP001055219">
    <property type="component" value="Unassembled WGS sequence"/>
</dbReference>
<dbReference type="SUPFAM" id="SSF50494">
    <property type="entry name" value="Trypsin-like serine proteases"/>
    <property type="match status" value="1"/>
</dbReference>
<dbReference type="PROSITE" id="PS50240">
    <property type="entry name" value="TRYPSIN_DOM"/>
    <property type="match status" value="1"/>
</dbReference>
<proteinExistence type="predicted"/>
<dbReference type="RefSeq" id="XP_051366080.1">
    <property type="nucleotide sequence ID" value="XM_051508200.1"/>
</dbReference>
<feature type="chain" id="PRO_5040224367" evidence="2">
    <location>
        <begin position="22"/>
        <end position="321"/>
    </location>
</feature>
<dbReference type="SMART" id="SM00020">
    <property type="entry name" value="Tryp_SPc"/>
    <property type="match status" value="1"/>
</dbReference>
<evidence type="ECO:0000259" key="3">
    <source>
        <dbReference type="PROSITE" id="PS50240"/>
    </source>
</evidence>
<dbReference type="InterPro" id="IPR043504">
    <property type="entry name" value="Peptidase_S1_PA_chymotrypsin"/>
</dbReference>
<sequence>MASLIRCAAVAALALHTGVLAKPIDRTSVYNPIIDDLVGFDETLVVTSDKTLSRREEPIIPSTHHITSGNVVRSEYPIATPYTPDAGQLIEVVKRFIVGTTDDRHRWSVSEFPFHSVGRLVWANGIFCSGALVGPRHVLTARHCIPEEGSVSGTFAPGYDGGERFGHAAITHVLKTDGEQPGSCETKADWAILVLDQKLGDELGYFGVKVPDASLFDKPALYHLGYPGDKDGGSTPQRIIDVTVHSSNSLDCDATGPVYSDADTSGGQSGGPLWELDGNMDRWIWGALSIGVSWGEGLGYSGFASGAQMVDAVNMARRDFP</sequence>
<accession>A0A9Q0BI61</accession>
<feature type="signal peptide" evidence="2">
    <location>
        <begin position="1"/>
        <end position="21"/>
    </location>
</feature>
<evidence type="ECO:0000313" key="5">
    <source>
        <dbReference type="Proteomes" id="UP001055219"/>
    </source>
</evidence>
<evidence type="ECO:0000313" key="4">
    <source>
        <dbReference type="EMBL" id="KAI6785224.1"/>
    </source>
</evidence>
<feature type="domain" description="Peptidase S1" evidence="3">
    <location>
        <begin position="97"/>
        <end position="318"/>
    </location>
</feature>
<dbReference type="EMBL" id="JAGIXG020000002">
    <property type="protein sequence ID" value="KAI6785224.1"/>
    <property type="molecule type" value="Genomic_DNA"/>
</dbReference>